<evidence type="ECO:0000313" key="1">
    <source>
        <dbReference type="EMBL" id="KAG6595216.1"/>
    </source>
</evidence>
<comment type="caution">
    <text evidence="1">The sequence shown here is derived from an EMBL/GenBank/DDBJ whole genome shotgun (WGS) entry which is preliminary data.</text>
</comment>
<reference evidence="1 2" key="1">
    <citation type="journal article" date="2021" name="Hortic Res">
        <title>The domestication of Cucurbita argyrosperma as revealed by the genome of its wild relative.</title>
        <authorList>
            <person name="Barrera-Redondo J."/>
            <person name="Sanchez-de la Vega G."/>
            <person name="Aguirre-Liguori J.A."/>
            <person name="Castellanos-Morales G."/>
            <person name="Gutierrez-Guerrero Y.T."/>
            <person name="Aguirre-Dugua X."/>
            <person name="Aguirre-Planter E."/>
            <person name="Tenaillon M.I."/>
            <person name="Lira-Saade R."/>
            <person name="Eguiarte L.E."/>
        </authorList>
    </citation>
    <scope>NUCLEOTIDE SEQUENCE [LARGE SCALE GENOMIC DNA]</scope>
    <source>
        <strain evidence="1">JBR-2021</strain>
    </source>
</reference>
<feature type="non-terminal residue" evidence="1">
    <location>
        <position position="1"/>
    </location>
</feature>
<dbReference type="Proteomes" id="UP000685013">
    <property type="component" value="Chromosome 7"/>
</dbReference>
<keyword evidence="2" id="KW-1185">Reference proteome</keyword>
<proteinExistence type="predicted"/>
<name>A0AAV6NAZ5_9ROSI</name>
<organism evidence="1 2">
    <name type="scientific">Cucurbita argyrosperma subsp. sororia</name>
    <dbReference type="NCBI Taxonomy" id="37648"/>
    <lineage>
        <taxon>Eukaryota</taxon>
        <taxon>Viridiplantae</taxon>
        <taxon>Streptophyta</taxon>
        <taxon>Embryophyta</taxon>
        <taxon>Tracheophyta</taxon>
        <taxon>Spermatophyta</taxon>
        <taxon>Magnoliopsida</taxon>
        <taxon>eudicotyledons</taxon>
        <taxon>Gunneridae</taxon>
        <taxon>Pentapetalae</taxon>
        <taxon>rosids</taxon>
        <taxon>fabids</taxon>
        <taxon>Cucurbitales</taxon>
        <taxon>Cucurbitaceae</taxon>
        <taxon>Cucurbiteae</taxon>
        <taxon>Cucurbita</taxon>
    </lineage>
</organism>
<protein>
    <submittedName>
        <fullName evidence="1">Uncharacterized protein</fullName>
    </submittedName>
</protein>
<accession>A0AAV6NAZ5</accession>
<dbReference type="AlphaFoldDB" id="A0AAV6NAZ5"/>
<dbReference type="EMBL" id="JAGKQH010000007">
    <property type="protein sequence ID" value="KAG6595216.1"/>
    <property type="molecule type" value="Genomic_DNA"/>
</dbReference>
<evidence type="ECO:0000313" key="2">
    <source>
        <dbReference type="Proteomes" id="UP000685013"/>
    </source>
</evidence>
<sequence>MQLSLASTEMSWYSIMGCGEKGIPMPKAYPLEDAENCSLYLNKKWPQTPFLDNFFLLFCLDKQTTSLIINPSQTCTNPTAPDGGVRRRKSGWLLMASFHGDASAAAAAGQ</sequence>
<gene>
    <name evidence="1" type="ORF">SDJN03_11769</name>
</gene>